<feature type="domain" description="SET" evidence="10">
    <location>
        <begin position="245"/>
        <end position="507"/>
    </location>
</feature>
<dbReference type="Gene3D" id="2.170.270.10">
    <property type="entry name" value="SET domain"/>
    <property type="match status" value="1"/>
</dbReference>
<keyword evidence="1" id="KW-0489">Methyltransferase</keyword>
<proteinExistence type="predicted"/>
<evidence type="ECO:0000256" key="3">
    <source>
        <dbReference type="ARBA" id="ARBA00022691"/>
    </source>
</evidence>
<evidence type="ECO:0000256" key="2">
    <source>
        <dbReference type="ARBA" id="ARBA00022679"/>
    </source>
</evidence>
<dbReference type="GO" id="GO:0005634">
    <property type="term" value="C:nucleus"/>
    <property type="evidence" value="ECO:0007669"/>
    <property type="project" value="TreeGrafter"/>
</dbReference>
<evidence type="ECO:0000256" key="6">
    <source>
        <dbReference type="ARBA" id="ARBA00022833"/>
    </source>
</evidence>
<dbReference type="AlphaFoldDB" id="A0AAR5QBJ1"/>
<evidence type="ECO:0000256" key="1">
    <source>
        <dbReference type="ARBA" id="ARBA00022603"/>
    </source>
</evidence>
<keyword evidence="5" id="KW-0863">Zinc-finger</keyword>
<evidence type="ECO:0000256" key="7">
    <source>
        <dbReference type="ARBA" id="ARBA00093423"/>
    </source>
</evidence>
<dbReference type="InterPro" id="IPR001214">
    <property type="entry name" value="SET_dom"/>
</dbReference>
<evidence type="ECO:0000313" key="12">
    <source>
        <dbReference type="Proteomes" id="UP000019118"/>
    </source>
</evidence>
<evidence type="ECO:0000256" key="5">
    <source>
        <dbReference type="ARBA" id="ARBA00022771"/>
    </source>
</evidence>
<dbReference type="SUPFAM" id="SSF48452">
    <property type="entry name" value="TPR-like"/>
    <property type="match status" value="1"/>
</dbReference>
<dbReference type="GO" id="GO:0005737">
    <property type="term" value="C:cytoplasm"/>
    <property type="evidence" value="ECO:0007669"/>
    <property type="project" value="TreeGrafter"/>
</dbReference>
<dbReference type="InterPro" id="IPR011990">
    <property type="entry name" value="TPR-like_helical_dom_sf"/>
</dbReference>
<dbReference type="GO" id="GO:0032259">
    <property type="term" value="P:methylation"/>
    <property type="evidence" value="ECO:0007669"/>
    <property type="project" value="UniProtKB-KW"/>
</dbReference>
<dbReference type="PROSITE" id="PS50280">
    <property type="entry name" value="SET"/>
    <property type="match status" value="1"/>
</dbReference>
<comment type="function">
    <text evidence="7">Protein-lysine N-methyltransferase. Monomethylates PRMT5, modulating its transcriptional activity. May also act as a histone methyltransferase. Plays a critical role in cardiac development. Acts as a key epigenetic regulator of gene expression during cardiac development via its dual activities as a methyltransferase and negative regulator of HDAC1.</text>
</comment>
<keyword evidence="12" id="KW-1185">Reference proteome</keyword>
<dbReference type="InterPro" id="IPR046341">
    <property type="entry name" value="SET_dom_sf"/>
</dbReference>
<dbReference type="Gene3D" id="1.25.40.10">
    <property type="entry name" value="Tetratricopeptide repeat domain"/>
    <property type="match status" value="1"/>
</dbReference>
<keyword evidence="4" id="KW-0479">Metal-binding</keyword>
<dbReference type="PANTHER" id="PTHR46165:SF5">
    <property type="entry name" value="RE32936P"/>
    <property type="match status" value="1"/>
</dbReference>
<dbReference type="InterPro" id="IPR044421">
    <property type="entry name" value="SMYD4_SET"/>
</dbReference>
<reference evidence="12" key="1">
    <citation type="journal article" date="2013" name="Genome Biol.">
        <title>Draft genome of the mountain pine beetle, Dendroctonus ponderosae Hopkins, a major forest pest.</title>
        <authorList>
            <person name="Keeling C.I."/>
            <person name="Yuen M.M."/>
            <person name="Liao N.Y."/>
            <person name="Docking T.R."/>
            <person name="Chan S.K."/>
            <person name="Taylor G.A."/>
            <person name="Palmquist D.L."/>
            <person name="Jackman S.D."/>
            <person name="Nguyen A."/>
            <person name="Li M."/>
            <person name="Henderson H."/>
            <person name="Janes J.K."/>
            <person name="Zhao Y."/>
            <person name="Pandoh P."/>
            <person name="Moore R."/>
            <person name="Sperling F.A."/>
            <person name="Huber D.P."/>
            <person name="Birol I."/>
            <person name="Jones S.J."/>
            <person name="Bohlmann J."/>
        </authorList>
    </citation>
    <scope>NUCLEOTIDE SEQUENCE</scope>
</reference>
<dbReference type="EnsemblMetazoa" id="XM_019915029.1">
    <property type="protein sequence ID" value="XP_019770588.1"/>
    <property type="gene ID" value="LOC109544718"/>
</dbReference>
<dbReference type="InterPro" id="IPR002893">
    <property type="entry name" value="Znf_MYND"/>
</dbReference>
<evidence type="ECO:0000259" key="10">
    <source>
        <dbReference type="PROSITE" id="PS50280"/>
    </source>
</evidence>
<dbReference type="SUPFAM" id="SSF82199">
    <property type="entry name" value="SET domain"/>
    <property type="match status" value="1"/>
</dbReference>
<keyword evidence="6" id="KW-0862">Zinc</keyword>
<accession>A0AAR5QBJ1</accession>
<sequence length="641" mass="73279">MASKIFEDDQYRNLCSEKTLQSNSQGFFMNFVEHLLNHVGPEWVKTVFGKLSTDQDRIKCVYESNKTKTLLQDFLINVQEVYRQKNASISQKKRLEAELLMEKQDYQGALLLFCQSIIRSAKTGQEKSFDSGVSLSLALWGRSEALLKLGSYSNAIVDVQQALKENLPGSYKAQAFWRMAKCYAALGEESRSKVSFDLTEKLLEGNQEKIEQLNADRLHYQHHSTVTQVITDKGDADQKQLYASNKLTVKMSKSMGRYIVANERIEPDETLLVESPYAACLLPEFFGSHCHHCFTSLKSPFGCPDCASVAFCSLDCKDQAIATYHKHECKYLDLLIGSGMSVLAHTSLRMITQFGLQRCLEIYRNKSKEKIYRLCTNSHLRSPEDFFQRTLMASFLLRCLRKANFFQTGGDNQVSPSRAEYEIGEMLLFNLQVLQFNAHEVYETRYTDNCKPITSRVVFIGVAIYLTASLFNHDCHPALSRHFVGKSIVLTSVRPLNPNEIIPENYGPVFTRQTLAERKRSLSSRYWFDCQCMACQQNWPPIGRGLENVSERLMCPTPGCTQILTLPVPKANNTHCLKCRSVIDVPEKVLHLKRCLEQYRIASDMMKNLQTKEAKEMFCQAINTFYKQVFECYLLGKCSKL</sequence>
<evidence type="ECO:0000313" key="11">
    <source>
        <dbReference type="EnsemblMetazoa" id="XP_019770588.1"/>
    </source>
</evidence>
<evidence type="ECO:0000256" key="9">
    <source>
        <dbReference type="ARBA" id="ARBA00093680"/>
    </source>
</evidence>
<evidence type="ECO:0000256" key="8">
    <source>
        <dbReference type="ARBA" id="ARBA00093635"/>
    </source>
</evidence>
<dbReference type="Gene3D" id="1.10.220.160">
    <property type="match status" value="1"/>
</dbReference>
<dbReference type="GO" id="GO:0008170">
    <property type="term" value="F:N-methyltransferase activity"/>
    <property type="evidence" value="ECO:0007669"/>
    <property type="project" value="UniProtKB-ARBA"/>
</dbReference>
<keyword evidence="2" id="KW-0808">Transferase</keyword>
<dbReference type="GO" id="GO:0042051">
    <property type="term" value="P:compound eye photoreceptor development"/>
    <property type="evidence" value="ECO:0007669"/>
    <property type="project" value="TreeGrafter"/>
</dbReference>
<dbReference type="Gene3D" id="6.10.140.2220">
    <property type="match status" value="1"/>
</dbReference>
<dbReference type="CDD" id="cd10536">
    <property type="entry name" value="SET_SMYD4"/>
    <property type="match status" value="1"/>
</dbReference>
<protein>
    <recommendedName>
        <fullName evidence="8">Protein-lysine N-methyltransferase SMYD4</fullName>
    </recommendedName>
    <alternativeName>
        <fullName evidence="9">SET and MYND domain-containing protein 4</fullName>
    </alternativeName>
</protein>
<dbReference type="InterPro" id="IPR052097">
    <property type="entry name" value="SET-MYND_domain_protein"/>
</dbReference>
<dbReference type="Pfam" id="PF01753">
    <property type="entry name" value="zf-MYND"/>
    <property type="match status" value="1"/>
</dbReference>
<organism evidence="11 12">
    <name type="scientific">Dendroctonus ponderosae</name>
    <name type="common">Mountain pine beetle</name>
    <dbReference type="NCBI Taxonomy" id="77166"/>
    <lineage>
        <taxon>Eukaryota</taxon>
        <taxon>Metazoa</taxon>
        <taxon>Ecdysozoa</taxon>
        <taxon>Arthropoda</taxon>
        <taxon>Hexapoda</taxon>
        <taxon>Insecta</taxon>
        <taxon>Pterygota</taxon>
        <taxon>Neoptera</taxon>
        <taxon>Endopterygota</taxon>
        <taxon>Coleoptera</taxon>
        <taxon>Polyphaga</taxon>
        <taxon>Cucujiformia</taxon>
        <taxon>Curculionidae</taxon>
        <taxon>Scolytinae</taxon>
        <taxon>Dendroctonus</taxon>
    </lineage>
</organism>
<dbReference type="SUPFAM" id="SSF144232">
    <property type="entry name" value="HIT/MYND zinc finger-like"/>
    <property type="match status" value="1"/>
</dbReference>
<dbReference type="GO" id="GO:0008757">
    <property type="term" value="F:S-adenosylmethionine-dependent methyltransferase activity"/>
    <property type="evidence" value="ECO:0007669"/>
    <property type="project" value="UniProtKB-ARBA"/>
</dbReference>
<evidence type="ECO:0000256" key="4">
    <source>
        <dbReference type="ARBA" id="ARBA00022723"/>
    </source>
</evidence>
<name>A0AAR5QBJ1_DENPD</name>
<dbReference type="GO" id="GO:0008276">
    <property type="term" value="F:protein methyltransferase activity"/>
    <property type="evidence" value="ECO:0007669"/>
    <property type="project" value="UniProtKB-ARBA"/>
</dbReference>
<dbReference type="GO" id="GO:0042826">
    <property type="term" value="F:histone deacetylase binding"/>
    <property type="evidence" value="ECO:0007669"/>
    <property type="project" value="TreeGrafter"/>
</dbReference>
<reference evidence="11" key="2">
    <citation type="submission" date="2024-08" db="UniProtKB">
        <authorList>
            <consortium name="EnsemblMetazoa"/>
        </authorList>
    </citation>
    <scope>IDENTIFICATION</scope>
</reference>
<dbReference type="GO" id="GO:0008270">
    <property type="term" value="F:zinc ion binding"/>
    <property type="evidence" value="ECO:0007669"/>
    <property type="project" value="UniProtKB-KW"/>
</dbReference>
<dbReference type="PANTHER" id="PTHR46165">
    <property type="entry name" value="SET AND MYND DOMAIN-CONTAINING PROTEIN 4"/>
    <property type="match status" value="1"/>
</dbReference>
<dbReference type="Proteomes" id="UP000019118">
    <property type="component" value="Unassembled WGS sequence"/>
</dbReference>
<keyword evidence="3" id="KW-0949">S-adenosyl-L-methionine</keyword>